<name>A0ABT0S3L6_9SPHN</name>
<protein>
    <recommendedName>
        <fullName evidence="4">Glycine zipper domain-containing protein</fullName>
    </recommendedName>
</protein>
<dbReference type="Proteomes" id="UP001165342">
    <property type="component" value="Unassembled WGS sequence"/>
</dbReference>
<proteinExistence type="predicted"/>
<sequence length="126" mass="12952">MRKIGLAAVLAASVAVTGCATSPYGYGYNDPYYGNGYNQGYYQQPYGGNPQARGAVTGAAVGAATGAVAGAVLPGIKPGVGALAGAVLGGVLGASINGRQYYRDTRGYCYYVDQYGQPHYSYDVRC</sequence>
<reference evidence="2" key="1">
    <citation type="submission" date="2022-05" db="EMBL/GenBank/DDBJ databases">
        <authorList>
            <person name="Jo J.-H."/>
            <person name="Im W.-T."/>
        </authorList>
    </citation>
    <scope>NUCLEOTIDE SEQUENCE</scope>
    <source>
        <strain evidence="2">SE220</strain>
    </source>
</reference>
<comment type="caution">
    <text evidence="2">The sequence shown here is derived from an EMBL/GenBank/DDBJ whole genome shotgun (WGS) entry which is preliminary data.</text>
</comment>
<dbReference type="EMBL" id="JAMGBE010000003">
    <property type="protein sequence ID" value="MCL6730464.1"/>
    <property type="molecule type" value="Genomic_DNA"/>
</dbReference>
<evidence type="ECO:0000313" key="3">
    <source>
        <dbReference type="Proteomes" id="UP001165342"/>
    </source>
</evidence>
<gene>
    <name evidence="2" type="ORF">LZ538_10430</name>
</gene>
<evidence type="ECO:0000256" key="1">
    <source>
        <dbReference type="SAM" id="SignalP"/>
    </source>
</evidence>
<accession>A0ABT0S3L6</accession>
<dbReference type="RefSeq" id="WP_249831948.1">
    <property type="nucleotide sequence ID" value="NZ_JAMGBE010000003.1"/>
</dbReference>
<dbReference type="PROSITE" id="PS51257">
    <property type="entry name" value="PROKAR_LIPOPROTEIN"/>
    <property type="match status" value="1"/>
</dbReference>
<keyword evidence="1" id="KW-0732">Signal</keyword>
<feature type="chain" id="PRO_5046780741" description="Glycine zipper domain-containing protein" evidence="1">
    <location>
        <begin position="21"/>
        <end position="126"/>
    </location>
</feature>
<feature type="signal peptide" evidence="1">
    <location>
        <begin position="1"/>
        <end position="20"/>
    </location>
</feature>
<evidence type="ECO:0000313" key="2">
    <source>
        <dbReference type="EMBL" id="MCL6730464.1"/>
    </source>
</evidence>
<evidence type="ECO:0008006" key="4">
    <source>
        <dbReference type="Google" id="ProtNLM"/>
    </source>
</evidence>
<organism evidence="2 3">
    <name type="scientific">Sphingomonas hankyongi</name>
    <dbReference type="NCBI Taxonomy" id="2908209"/>
    <lineage>
        <taxon>Bacteria</taxon>
        <taxon>Pseudomonadati</taxon>
        <taxon>Pseudomonadota</taxon>
        <taxon>Alphaproteobacteria</taxon>
        <taxon>Sphingomonadales</taxon>
        <taxon>Sphingomonadaceae</taxon>
        <taxon>Sphingomonas</taxon>
    </lineage>
</organism>
<keyword evidence="3" id="KW-1185">Reference proteome</keyword>